<dbReference type="InterPro" id="IPR000210">
    <property type="entry name" value="BTB/POZ_dom"/>
</dbReference>
<dbReference type="InterPro" id="IPR051481">
    <property type="entry name" value="BTB-POZ/Galectin-3-binding"/>
</dbReference>
<dbReference type="PANTHER" id="PTHR24410">
    <property type="entry name" value="HL07962P-RELATED"/>
    <property type="match status" value="1"/>
</dbReference>
<keyword evidence="4" id="KW-1185">Reference proteome</keyword>
<evidence type="ECO:0000313" key="4">
    <source>
        <dbReference type="Proteomes" id="UP000075714"/>
    </source>
</evidence>
<evidence type="ECO:0000259" key="2">
    <source>
        <dbReference type="PROSITE" id="PS50097"/>
    </source>
</evidence>
<protein>
    <recommendedName>
        <fullName evidence="2">BTB domain-containing protein</fullName>
    </recommendedName>
</protein>
<comment type="pathway">
    <text evidence="1">Protein modification; protein ubiquitination.</text>
</comment>
<dbReference type="EMBL" id="LSYV01000025">
    <property type="protein sequence ID" value="KXZ48990.1"/>
    <property type="molecule type" value="Genomic_DNA"/>
</dbReference>
<sequence>MAKAGVLQLASTAEETATFSIDLGRLLNSGARPFYNSPAFSDITIIAPDGRQRLCHQVILAASSKRLASVLKSGDFTNARLPVQGVDSDALDSLLESCYTGECGLSLASAAAVYDAAVKLEVTGLAPAIEQFVGGGLSPPTVVPMLERALGVKAARLVEICLGFIRGRWVVTG</sequence>
<dbReference type="Pfam" id="PF00651">
    <property type="entry name" value="BTB"/>
    <property type="match status" value="1"/>
</dbReference>
<evidence type="ECO:0000256" key="1">
    <source>
        <dbReference type="ARBA" id="ARBA00004906"/>
    </source>
</evidence>
<dbReference type="SUPFAM" id="SSF54695">
    <property type="entry name" value="POZ domain"/>
    <property type="match status" value="1"/>
</dbReference>
<gene>
    <name evidence="3" type="ORF">GPECTOR_24g280</name>
</gene>
<reference evidence="4" key="1">
    <citation type="journal article" date="2016" name="Nat. Commun.">
        <title>The Gonium pectorale genome demonstrates co-option of cell cycle regulation during the evolution of multicellularity.</title>
        <authorList>
            <person name="Hanschen E.R."/>
            <person name="Marriage T.N."/>
            <person name="Ferris P.J."/>
            <person name="Hamaji T."/>
            <person name="Toyoda A."/>
            <person name="Fujiyama A."/>
            <person name="Neme R."/>
            <person name="Noguchi H."/>
            <person name="Minakuchi Y."/>
            <person name="Suzuki M."/>
            <person name="Kawai-Toyooka H."/>
            <person name="Smith D.R."/>
            <person name="Sparks H."/>
            <person name="Anderson J."/>
            <person name="Bakaric R."/>
            <person name="Luria V."/>
            <person name="Karger A."/>
            <person name="Kirschner M.W."/>
            <person name="Durand P.M."/>
            <person name="Michod R.E."/>
            <person name="Nozaki H."/>
            <person name="Olson B.J."/>
        </authorList>
    </citation>
    <scope>NUCLEOTIDE SEQUENCE [LARGE SCALE GENOMIC DNA]</scope>
    <source>
        <strain evidence="4">NIES-2863</strain>
    </source>
</reference>
<dbReference type="SMART" id="SM00225">
    <property type="entry name" value="BTB"/>
    <property type="match status" value="1"/>
</dbReference>
<accession>A0A150GI12</accession>
<dbReference type="PANTHER" id="PTHR24410:SF23">
    <property type="entry name" value="BTB DOMAIN-CONTAINING PROTEIN-RELATED"/>
    <property type="match status" value="1"/>
</dbReference>
<dbReference type="InterPro" id="IPR011333">
    <property type="entry name" value="SKP1/BTB/POZ_sf"/>
</dbReference>
<dbReference type="Gene3D" id="3.30.710.10">
    <property type="entry name" value="Potassium Channel Kv1.1, Chain A"/>
    <property type="match status" value="1"/>
</dbReference>
<dbReference type="CDD" id="cd18186">
    <property type="entry name" value="BTB_POZ_ZBTB_KLHL-like"/>
    <property type="match status" value="1"/>
</dbReference>
<proteinExistence type="predicted"/>
<dbReference type="OrthoDB" id="514967at2759"/>
<organism evidence="3 4">
    <name type="scientific">Gonium pectorale</name>
    <name type="common">Green alga</name>
    <dbReference type="NCBI Taxonomy" id="33097"/>
    <lineage>
        <taxon>Eukaryota</taxon>
        <taxon>Viridiplantae</taxon>
        <taxon>Chlorophyta</taxon>
        <taxon>core chlorophytes</taxon>
        <taxon>Chlorophyceae</taxon>
        <taxon>CS clade</taxon>
        <taxon>Chlamydomonadales</taxon>
        <taxon>Volvocaceae</taxon>
        <taxon>Gonium</taxon>
    </lineage>
</organism>
<feature type="domain" description="BTB" evidence="2">
    <location>
        <begin position="41"/>
        <end position="107"/>
    </location>
</feature>
<dbReference type="PROSITE" id="PS50097">
    <property type="entry name" value="BTB"/>
    <property type="match status" value="1"/>
</dbReference>
<evidence type="ECO:0000313" key="3">
    <source>
        <dbReference type="EMBL" id="KXZ48990.1"/>
    </source>
</evidence>
<dbReference type="Proteomes" id="UP000075714">
    <property type="component" value="Unassembled WGS sequence"/>
</dbReference>
<dbReference type="AlphaFoldDB" id="A0A150GI12"/>
<name>A0A150GI12_GONPE</name>
<comment type="caution">
    <text evidence="3">The sequence shown here is derived from an EMBL/GenBank/DDBJ whole genome shotgun (WGS) entry which is preliminary data.</text>
</comment>
<dbReference type="STRING" id="33097.A0A150GI12"/>